<dbReference type="GO" id="GO:0008483">
    <property type="term" value="F:transaminase activity"/>
    <property type="evidence" value="ECO:0007669"/>
    <property type="project" value="UniProtKB-KW"/>
</dbReference>
<dbReference type="InterPro" id="IPR013977">
    <property type="entry name" value="GcvT_C"/>
</dbReference>
<gene>
    <name evidence="11" type="primary">gcvT_2</name>
    <name evidence="7" type="synonym">gcvT</name>
    <name evidence="11" type="ORF">Mal4_42540</name>
</gene>
<evidence type="ECO:0000313" key="12">
    <source>
        <dbReference type="Proteomes" id="UP000320496"/>
    </source>
</evidence>
<dbReference type="FunFam" id="4.10.1250.10:FF:000001">
    <property type="entry name" value="Aminomethyltransferase"/>
    <property type="match status" value="1"/>
</dbReference>
<dbReference type="InterPro" id="IPR028896">
    <property type="entry name" value="GcvT/YgfZ/DmdA"/>
</dbReference>
<dbReference type="GO" id="GO:0004047">
    <property type="term" value="F:aminomethyltransferase activity"/>
    <property type="evidence" value="ECO:0007669"/>
    <property type="project" value="UniProtKB-UniRule"/>
</dbReference>
<feature type="domain" description="Aminomethyltransferase C-terminal" evidence="10">
    <location>
        <begin position="287"/>
        <end position="364"/>
    </location>
</feature>
<dbReference type="InterPro" id="IPR006223">
    <property type="entry name" value="GcvT"/>
</dbReference>
<dbReference type="PANTHER" id="PTHR43757">
    <property type="entry name" value="AMINOMETHYLTRANSFERASE"/>
    <property type="match status" value="1"/>
</dbReference>
<keyword evidence="12" id="KW-1185">Reference proteome</keyword>
<dbReference type="InterPro" id="IPR006222">
    <property type="entry name" value="GCVT_N"/>
</dbReference>
<dbReference type="InterPro" id="IPR027266">
    <property type="entry name" value="TrmE/GcvT-like"/>
</dbReference>
<dbReference type="Pfam" id="PF01571">
    <property type="entry name" value="GCV_T"/>
    <property type="match status" value="1"/>
</dbReference>
<dbReference type="Gene3D" id="2.40.30.110">
    <property type="entry name" value="Aminomethyltransferase beta-barrel domains"/>
    <property type="match status" value="1"/>
</dbReference>
<dbReference type="NCBIfam" id="TIGR00528">
    <property type="entry name" value="gcvT"/>
    <property type="match status" value="1"/>
</dbReference>
<dbReference type="Gene3D" id="3.30.70.1400">
    <property type="entry name" value="Aminomethyltransferase beta-barrel domains"/>
    <property type="match status" value="1"/>
</dbReference>
<dbReference type="AlphaFoldDB" id="A0A517ZBU3"/>
<evidence type="ECO:0000256" key="1">
    <source>
        <dbReference type="ARBA" id="ARBA00008609"/>
    </source>
</evidence>
<organism evidence="11 12">
    <name type="scientific">Maioricimonas rarisocia</name>
    <dbReference type="NCBI Taxonomy" id="2528026"/>
    <lineage>
        <taxon>Bacteria</taxon>
        <taxon>Pseudomonadati</taxon>
        <taxon>Planctomycetota</taxon>
        <taxon>Planctomycetia</taxon>
        <taxon>Planctomycetales</taxon>
        <taxon>Planctomycetaceae</taxon>
        <taxon>Maioricimonas</taxon>
    </lineage>
</organism>
<dbReference type="SUPFAM" id="SSF101790">
    <property type="entry name" value="Aminomethyltransferase beta-barrel domain"/>
    <property type="match status" value="1"/>
</dbReference>
<evidence type="ECO:0000256" key="6">
    <source>
        <dbReference type="ARBA" id="ARBA00047665"/>
    </source>
</evidence>
<dbReference type="Gene3D" id="3.30.1360.120">
    <property type="entry name" value="Probable tRNA modification gtpase trme, domain 1"/>
    <property type="match status" value="1"/>
</dbReference>
<dbReference type="HAMAP" id="MF_00259">
    <property type="entry name" value="GcvT"/>
    <property type="match status" value="1"/>
</dbReference>
<dbReference type="KEGG" id="mri:Mal4_42540"/>
<evidence type="ECO:0000259" key="9">
    <source>
        <dbReference type="Pfam" id="PF01571"/>
    </source>
</evidence>
<dbReference type="GO" id="GO:0005829">
    <property type="term" value="C:cytosol"/>
    <property type="evidence" value="ECO:0007669"/>
    <property type="project" value="TreeGrafter"/>
</dbReference>
<name>A0A517ZBU3_9PLAN</name>
<evidence type="ECO:0000256" key="7">
    <source>
        <dbReference type="HAMAP-Rule" id="MF_00259"/>
    </source>
</evidence>
<proteinExistence type="inferred from homology"/>
<dbReference type="InterPro" id="IPR022903">
    <property type="entry name" value="GcvT_bac"/>
</dbReference>
<dbReference type="PIRSF" id="PIRSF006487">
    <property type="entry name" value="GcvT"/>
    <property type="match status" value="1"/>
</dbReference>
<dbReference type="EC" id="2.1.2.10" evidence="2 7"/>
<evidence type="ECO:0000256" key="4">
    <source>
        <dbReference type="ARBA" id="ARBA00022679"/>
    </source>
</evidence>
<dbReference type="GO" id="GO:0019464">
    <property type="term" value="P:glycine decarboxylation via glycine cleavage system"/>
    <property type="evidence" value="ECO:0007669"/>
    <property type="project" value="UniProtKB-UniRule"/>
</dbReference>
<dbReference type="NCBIfam" id="NF001567">
    <property type="entry name" value="PRK00389.1"/>
    <property type="match status" value="1"/>
</dbReference>
<dbReference type="FunFam" id="3.30.70.1400:FF:000001">
    <property type="entry name" value="Aminomethyltransferase"/>
    <property type="match status" value="1"/>
</dbReference>
<evidence type="ECO:0000256" key="3">
    <source>
        <dbReference type="ARBA" id="ARBA00022576"/>
    </source>
</evidence>
<dbReference type="Pfam" id="PF08669">
    <property type="entry name" value="GCV_T_C"/>
    <property type="match status" value="1"/>
</dbReference>
<evidence type="ECO:0000256" key="2">
    <source>
        <dbReference type="ARBA" id="ARBA00012616"/>
    </source>
</evidence>
<dbReference type="Proteomes" id="UP000320496">
    <property type="component" value="Chromosome"/>
</dbReference>
<dbReference type="FunFam" id="2.40.30.110:FF:000003">
    <property type="entry name" value="Aminomethyltransferase"/>
    <property type="match status" value="1"/>
</dbReference>
<reference evidence="11 12" key="1">
    <citation type="submission" date="2019-02" db="EMBL/GenBank/DDBJ databases">
        <title>Deep-cultivation of Planctomycetes and their phenomic and genomic characterization uncovers novel biology.</title>
        <authorList>
            <person name="Wiegand S."/>
            <person name="Jogler M."/>
            <person name="Boedeker C."/>
            <person name="Pinto D."/>
            <person name="Vollmers J."/>
            <person name="Rivas-Marin E."/>
            <person name="Kohn T."/>
            <person name="Peeters S.H."/>
            <person name="Heuer A."/>
            <person name="Rast P."/>
            <person name="Oberbeckmann S."/>
            <person name="Bunk B."/>
            <person name="Jeske O."/>
            <person name="Meyerdierks A."/>
            <person name="Storesund J.E."/>
            <person name="Kallscheuer N."/>
            <person name="Luecker S."/>
            <person name="Lage O.M."/>
            <person name="Pohl T."/>
            <person name="Merkel B.J."/>
            <person name="Hornburger P."/>
            <person name="Mueller R.-W."/>
            <person name="Bruemmer F."/>
            <person name="Labrenz M."/>
            <person name="Spormann A.M."/>
            <person name="Op den Camp H."/>
            <person name="Overmann J."/>
            <person name="Amann R."/>
            <person name="Jetten M.S.M."/>
            <person name="Mascher T."/>
            <person name="Medema M.H."/>
            <person name="Devos D.P."/>
            <person name="Kaster A.-K."/>
            <person name="Ovreas L."/>
            <person name="Rohde M."/>
            <person name="Galperin M.Y."/>
            <person name="Jogler C."/>
        </authorList>
    </citation>
    <scope>NUCLEOTIDE SEQUENCE [LARGE SCALE GENOMIC DNA]</scope>
    <source>
        <strain evidence="11 12">Mal4</strain>
    </source>
</reference>
<dbReference type="SUPFAM" id="SSF103025">
    <property type="entry name" value="Folate-binding domain"/>
    <property type="match status" value="1"/>
</dbReference>
<dbReference type="GO" id="GO:0005960">
    <property type="term" value="C:glycine cleavage complex"/>
    <property type="evidence" value="ECO:0007669"/>
    <property type="project" value="InterPro"/>
</dbReference>
<feature type="binding site" evidence="8">
    <location>
        <position position="201"/>
    </location>
    <ligand>
        <name>substrate</name>
    </ligand>
</feature>
<dbReference type="EMBL" id="CP036275">
    <property type="protein sequence ID" value="QDU39901.1"/>
    <property type="molecule type" value="Genomic_DNA"/>
</dbReference>
<evidence type="ECO:0000259" key="10">
    <source>
        <dbReference type="Pfam" id="PF08669"/>
    </source>
</evidence>
<dbReference type="Gene3D" id="4.10.1250.10">
    <property type="entry name" value="Aminomethyltransferase fragment"/>
    <property type="match status" value="1"/>
</dbReference>
<dbReference type="PANTHER" id="PTHR43757:SF2">
    <property type="entry name" value="AMINOMETHYLTRANSFERASE, MITOCHONDRIAL"/>
    <property type="match status" value="1"/>
</dbReference>
<evidence type="ECO:0000313" key="11">
    <source>
        <dbReference type="EMBL" id="QDU39901.1"/>
    </source>
</evidence>
<dbReference type="InterPro" id="IPR029043">
    <property type="entry name" value="GcvT/YgfZ_C"/>
</dbReference>
<protein>
    <recommendedName>
        <fullName evidence="2 7">Aminomethyltransferase</fullName>
        <ecNumber evidence="2 7">2.1.2.10</ecNumber>
    </recommendedName>
    <alternativeName>
        <fullName evidence="5 7">Glycine cleavage system T protein</fullName>
    </alternativeName>
</protein>
<keyword evidence="3 7" id="KW-0032">Aminotransferase</keyword>
<accession>A0A517ZBU3</accession>
<keyword evidence="4 7" id="KW-0808">Transferase</keyword>
<evidence type="ECO:0000256" key="8">
    <source>
        <dbReference type="PIRSR" id="PIRSR006487-1"/>
    </source>
</evidence>
<comment type="subunit">
    <text evidence="7">The glycine cleavage system is composed of four proteins: P, T, L and H.</text>
</comment>
<evidence type="ECO:0000256" key="5">
    <source>
        <dbReference type="ARBA" id="ARBA00031395"/>
    </source>
</evidence>
<comment type="similarity">
    <text evidence="1 7">Belongs to the GcvT family.</text>
</comment>
<comment type="catalytic activity">
    <reaction evidence="6 7">
        <text>N(6)-[(R)-S(8)-aminomethyldihydrolipoyl]-L-lysyl-[protein] + (6S)-5,6,7,8-tetrahydrofolate = N(6)-[(R)-dihydrolipoyl]-L-lysyl-[protein] + (6R)-5,10-methylene-5,6,7,8-tetrahydrofolate + NH4(+)</text>
        <dbReference type="Rhea" id="RHEA:16945"/>
        <dbReference type="Rhea" id="RHEA-COMP:10475"/>
        <dbReference type="Rhea" id="RHEA-COMP:10492"/>
        <dbReference type="ChEBI" id="CHEBI:15636"/>
        <dbReference type="ChEBI" id="CHEBI:28938"/>
        <dbReference type="ChEBI" id="CHEBI:57453"/>
        <dbReference type="ChEBI" id="CHEBI:83100"/>
        <dbReference type="ChEBI" id="CHEBI:83143"/>
        <dbReference type="EC" id="2.1.2.10"/>
    </reaction>
</comment>
<feature type="domain" description="GCVT N-terminal" evidence="9">
    <location>
        <begin position="13"/>
        <end position="267"/>
    </location>
</feature>
<comment type="function">
    <text evidence="7">The glycine cleavage system catalyzes the degradation of glycine.</text>
</comment>
<sequence>MRQEVTDVNKTPLHAWHVEQQARMVDFAGWDMPIQYTSIGEEHQAVRQRAGLFDIAHMGRLFFSGPDAARLLDSLLTNDVSKLKDGQIRYALVCNKHGGVLDDVLVYRFADEYLLVVNASNRQKIVEWIDGHRSGFEADVTDATTERFMMALQGPASIDVLSPHVDLDLAGMKYYTAVQTPVAGAEAIVSRTGYTGEDGFEVIVPNAAAVWVWGELIASGKEVNLKPCGLGCRDTLRLEAAMPLYGHELDETIDPLTAGLGFAVKLDAGEFIGRDALLGLREQPTGKRRVGLELDGRRIAREGATLHIGETEIGHVTSGTFSPTLEKAIAMAYVSADHAAEGTGVEIDIRGKRVAAKIVPLPFYRR</sequence>